<evidence type="ECO:0000313" key="8">
    <source>
        <dbReference type="Proteomes" id="UP000465306"/>
    </source>
</evidence>
<evidence type="ECO:0000313" key="7">
    <source>
        <dbReference type="EMBL" id="QPI36711.1"/>
    </source>
</evidence>
<evidence type="ECO:0000313" key="6">
    <source>
        <dbReference type="EMBL" id="GFG67304.1"/>
    </source>
</evidence>
<dbReference type="Proteomes" id="UP000465306">
    <property type="component" value="Unassembled WGS sequence"/>
</dbReference>
<keyword evidence="3 5" id="KW-1133">Transmembrane helix</keyword>
<evidence type="ECO:0000256" key="4">
    <source>
        <dbReference type="ARBA" id="ARBA00023136"/>
    </source>
</evidence>
<name>A0AAX1J5L3_9MYCO</name>
<reference evidence="6 8" key="1">
    <citation type="journal article" date="2019" name="Emerg. Microbes Infect.">
        <title>Comprehensive subspecies identification of 175 nontuberculous mycobacteria species based on 7547 genomic profiles.</title>
        <authorList>
            <person name="Matsumoto Y."/>
            <person name="Kinjo T."/>
            <person name="Motooka D."/>
            <person name="Nabeya D."/>
            <person name="Jung N."/>
            <person name="Uechi K."/>
            <person name="Horii T."/>
            <person name="Iida T."/>
            <person name="Fujita J."/>
            <person name="Nakamura S."/>
        </authorList>
    </citation>
    <scope>NUCLEOTIDE SEQUENCE [LARGE SCALE GENOMIC DNA]</scope>
    <source>
        <strain evidence="6 8">JCM 13573</strain>
    </source>
</reference>
<dbReference type="PANTHER" id="PTHR43847">
    <property type="entry name" value="BLL3993 PROTEIN"/>
    <property type="match status" value="1"/>
</dbReference>
<feature type="transmembrane region" description="Helical" evidence="5">
    <location>
        <begin position="74"/>
        <end position="93"/>
    </location>
</feature>
<dbReference type="RefSeq" id="WP_085073601.1">
    <property type="nucleotide sequence ID" value="NZ_BLKU01000005.1"/>
</dbReference>
<dbReference type="EMBL" id="BLKU01000005">
    <property type="protein sequence ID" value="GFG67304.1"/>
    <property type="molecule type" value="Genomic_DNA"/>
</dbReference>
<dbReference type="GO" id="GO:0012505">
    <property type="term" value="C:endomembrane system"/>
    <property type="evidence" value="ECO:0007669"/>
    <property type="project" value="UniProtKB-SubCell"/>
</dbReference>
<evidence type="ECO:0000256" key="5">
    <source>
        <dbReference type="SAM" id="Phobius"/>
    </source>
</evidence>
<dbReference type="PANTHER" id="PTHR43847:SF1">
    <property type="entry name" value="BLL3993 PROTEIN"/>
    <property type="match status" value="1"/>
</dbReference>
<dbReference type="InterPro" id="IPR052527">
    <property type="entry name" value="Metal_cation-efflux_comp"/>
</dbReference>
<reference evidence="7" key="3">
    <citation type="submission" date="2020-11" db="EMBL/GenBank/DDBJ databases">
        <title>Intraspecies plasmid and genomic variation of Mycobacterium kubicae revealed by the complete genome sequences of two clinical isolates.</title>
        <authorList>
            <person name="Hendrix J.R."/>
            <person name="Epperson L.E."/>
            <person name="Honda J.R."/>
            <person name="Strong M."/>
        </authorList>
    </citation>
    <scope>NUCLEOTIDE SEQUENCE</scope>
    <source>
        <strain evidence="7">JCM 13573</strain>
    </source>
</reference>
<dbReference type="Pfam" id="PF04191">
    <property type="entry name" value="PEMT"/>
    <property type="match status" value="1"/>
</dbReference>
<feature type="transmembrane region" description="Helical" evidence="5">
    <location>
        <begin position="164"/>
        <end position="192"/>
    </location>
</feature>
<dbReference type="Proteomes" id="UP000663583">
    <property type="component" value="Chromosome"/>
</dbReference>
<dbReference type="Gene3D" id="1.20.120.1630">
    <property type="match status" value="1"/>
</dbReference>
<comment type="subcellular location">
    <subcellularLocation>
        <location evidence="1">Endomembrane system</location>
        <topology evidence="1">Multi-pass membrane protein</topology>
    </subcellularLocation>
</comment>
<dbReference type="KEGG" id="mku:I2456_19910"/>
<gene>
    <name evidence="7" type="ORF">I2456_19910</name>
    <name evidence="6" type="ORF">MKUB_47940</name>
</gene>
<proteinExistence type="predicted"/>
<keyword evidence="8" id="KW-1185">Reference proteome</keyword>
<dbReference type="AlphaFoldDB" id="A0AAX1J5L3"/>
<evidence type="ECO:0000256" key="3">
    <source>
        <dbReference type="ARBA" id="ARBA00022989"/>
    </source>
</evidence>
<feature type="transmembrane region" description="Helical" evidence="5">
    <location>
        <begin position="105"/>
        <end position="129"/>
    </location>
</feature>
<organism evidence="7 9">
    <name type="scientific">Mycobacterium kubicae</name>
    <dbReference type="NCBI Taxonomy" id="120959"/>
    <lineage>
        <taxon>Bacteria</taxon>
        <taxon>Bacillati</taxon>
        <taxon>Actinomycetota</taxon>
        <taxon>Actinomycetes</taxon>
        <taxon>Mycobacteriales</taxon>
        <taxon>Mycobacteriaceae</taxon>
        <taxon>Mycobacterium</taxon>
        <taxon>Mycobacterium simiae complex</taxon>
    </lineage>
</organism>
<dbReference type="InterPro" id="IPR007318">
    <property type="entry name" value="Phopholipid_MeTrfase"/>
</dbReference>
<feature type="transmembrane region" description="Helical" evidence="5">
    <location>
        <begin position="32"/>
        <end position="53"/>
    </location>
</feature>
<feature type="transmembrane region" description="Helical" evidence="5">
    <location>
        <begin position="7"/>
        <end position="26"/>
    </location>
</feature>
<dbReference type="EMBL" id="CP065047">
    <property type="protein sequence ID" value="QPI36711.1"/>
    <property type="molecule type" value="Genomic_DNA"/>
</dbReference>
<accession>A0AAX1J5L3</accession>
<evidence type="ECO:0000256" key="2">
    <source>
        <dbReference type="ARBA" id="ARBA00022692"/>
    </source>
</evidence>
<keyword evidence="2 5" id="KW-0812">Transmembrane</keyword>
<sequence length="224" mass="24619">MNTGLRTLVSTVFGLVVLGLLLFYPAGTTHYWQGWVFIVVFTVVTIVPSLYLARTNPAALQRRMRAGPVAEGRTVQKIIIVVAMASFFAQMVLSALDYRFGWSSVPAPVCVVGDVLVAVGLGAAMLVVIQNAYAAATVTVESGQQVVSSGFYRFVRHPMYVGNVILMCGIPLALGSYWGLVLLVPGVLAMVIRILDEEKLLTQDLPGYRDYTQRVRYRLVPYVW</sequence>
<evidence type="ECO:0000313" key="9">
    <source>
        <dbReference type="Proteomes" id="UP000663583"/>
    </source>
</evidence>
<keyword evidence="4 5" id="KW-0472">Membrane</keyword>
<reference evidence="6" key="2">
    <citation type="submission" date="2020-02" db="EMBL/GenBank/DDBJ databases">
        <authorList>
            <person name="Matsumoto Y."/>
            <person name="Kinjo T."/>
            <person name="Motooka D."/>
            <person name="Nabeya D."/>
            <person name="Jung N."/>
            <person name="Uechi K."/>
            <person name="Horii T."/>
            <person name="Iida T."/>
            <person name="Fujita J."/>
            <person name="Nakamura S."/>
        </authorList>
    </citation>
    <scope>NUCLEOTIDE SEQUENCE</scope>
    <source>
        <strain evidence="6">JCM 13573</strain>
    </source>
</reference>
<protein>
    <submittedName>
        <fullName evidence="7">Isoprenylcysteine carboxylmethyltransferase family protein</fullName>
    </submittedName>
    <submittedName>
        <fullName evidence="6">Membrane protein</fullName>
    </submittedName>
</protein>
<evidence type="ECO:0000256" key="1">
    <source>
        <dbReference type="ARBA" id="ARBA00004127"/>
    </source>
</evidence>